<accession>A0A9D3XLF0</accession>
<dbReference type="OrthoDB" id="9409434at2759"/>
<reference evidence="1" key="1">
    <citation type="submission" date="2021-09" db="EMBL/GenBank/DDBJ databases">
        <title>The genome of Mauremys mutica provides insights into the evolution of semi-aquatic lifestyle.</title>
        <authorList>
            <person name="Gong S."/>
            <person name="Gao Y."/>
        </authorList>
    </citation>
    <scope>NUCLEOTIDE SEQUENCE</scope>
    <source>
        <strain evidence="1">MM-2020</strain>
        <tissue evidence="1">Muscle</tissue>
    </source>
</reference>
<gene>
    <name evidence="1" type="ORF">KIL84_009556</name>
</gene>
<protein>
    <submittedName>
        <fullName evidence="1">Uncharacterized protein</fullName>
    </submittedName>
</protein>
<proteinExistence type="predicted"/>
<dbReference type="Proteomes" id="UP000827986">
    <property type="component" value="Unassembled WGS sequence"/>
</dbReference>
<evidence type="ECO:0000313" key="1">
    <source>
        <dbReference type="EMBL" id="KAH1181802.1"/>
    </source>
</evidence>
<name>A0A9D3XLF0_9SAUR</name>
<dbReference type="AlphaFoldDB" id="A0A9D3XLF0"/>
<evidence type="ECO:0000313" key="2">
    <source>
        <dbReference type="Proteomes" id="UP000827986"/>
    </source>
</evidence>
<sequence length="342" mass="38115">MARIVPRKDAPGTGIFRKRHGDFVVRSDLGCYLRTERLETGRCIEIRGLHPSCQGGDHYLGSERDPNIYIIKGDSYRVVQDLSTDEGARVYELHPNCRGGDHYMKRADLFFILFFGQGVVRSVCDLSTDSGGEDIPLHPQCCLGLYYFGIGSYWALVTVDQRWGAQFHLYKSFINANLAAVYSIHPDLVSFLPGGLALTRGPSFSGWECIKTLSNDSDTPITWTHVVARKVGFAKEKVASVGRNWNVEASASLGAGELTAAVVKAQFSLSAQYGGSSVKTEKEDWTEAREEEETFQATLEPKQSLYVWQYRLGLGQEPILFCRDIKFTKDPTPPATIPLPQF</sequence>
<comment type="caution">
    <text evidence="1">The sequence shown here is derived from an EMBL/GenBank/DDBJ whole genome shotgun (WGS) entry which is preliminary data.</text>
</comment>
<organism evidence="1 2">
    <name type="scientific">Mauremys mutica</name>
    <name type="common">yellowpond turtle</name>
    <dbReference type="NCBI Taxonomy" id="74926"/>
    <lineage>
        <taxon>Eukaryota</taxon>
        <taxon>Metazoa</taxon>
        <taxon>Chordata</taxon>
        <taxon>Craniata</taxon>
        <taxon>Vertebrata</taxon>
        <taxon>Euteleostomi</taxon>
        <taxon>Archelosauria</taxon>
        <taxon>Testudinata</taxon>
        <taxon>Testudines</taxon>
        <taxon>Cryptodira</taxon>
        <taxon>Durocryptodira</taxon>
        <taxon>Testudinoidea</taxon>
        <taxon>Geoemydidae</taxon>
        <taxon>Geoemydinae</taxon>
        <taxon>Mauremys</taxon>
    </lineage>
</organism>
<keyword evidence="2" id="KW-1185">Reference proteome</keyword>
<dbReference type="EMBL" id="JAHDVG010000467">
    <property type="protein sequence ID" value="KAH1181802.1"/>
    <property type="molecule type" value="Genomic_DNA"/>
</dbReference>